<dbReference type="Proteomes" id="UP000559256">
    <property type="component" value="Unassembled WGS sequence"/>
</dbReference>
<evidence type="ECO:0000313" key="3">
    <source>
        <dbReference type="Proteomes" id="UP000559256"/>
    </source>
</evidence>
<dbReference type="PANTHER" id="PTHR47345:SF1">
    <property type="entry name" value="CUT9-INTERACTING PROTEIN SCN1"/>
    <property type="match status" value="1"/>
</dbReference>
<protein>
    <recommendedName>
        <fullName evidence="4">TatD DNase family Scn1</fullName>
    </recommendedName>
</protein>
<dbReference type="PANTHER" id="PTHR47345">
    <property type="entry name" value="CUT9-INTERACTING PROTEIN SCN1"/>
    <property type="match status" value="1"/>
</dbReference>
<evidence type="ECO:0008006" key="4">
    <source>
        <dbReference type="Google" id="ProtNLM"/>
    </source>
</evidence>
<evidence type="ECO:0000313" key="2">
    <source>
        <dbReference type="EMBL" id="KAF5368579.1"/>
    </source>
</evidence>
<keyword evidence="3" id="KW-1185">Reference proteome</keyword>
<sequence length="356" mass="40805">MVSNPLPHSDILHHVVDVHCHPTDAPSISSSSMENLPITICAMSSNQSDQSRVRNLASAYPEKVIPCFGYHPWFSHIISVESGVEKKQHYRNLFHDMIPDESKILEELIPGLPDPIPLEDVLKDLRRNLNDFPNAMLGEVGLDRAFRVAFDYYAVPRKLTPFTIPIDHQLKILHAQINIAVELGRNISLHSVKAQQYTMDLLQQLQSEHGEEWTRISLDMHSCGFSAQMWSDIQKKYPNVFLSLSTVINSRSSNHRSLISACSPERILVESDFNNVDMCAERTWDMVQTVADVKGWRIETEWAEGLNEADWGVVRRLEANWGRFRAGNHQLVASKRRQKQKQQEWISDSEEDEQMV</sequence>
<gene>
    <name evidence="2" type="ORF">D9758_002183</name>
</gene>
<evidence type="ECO:0000256" key="1">
    <source>
        <dbReference type="SAM" id="MobiDB-lite"/>
    </source>
</evidence>
<dbReference type="AlphaFoldDB" id="A0A8H5GPG5"/>
<organism evidence="2 3">
    <name type="scientific">Tetrapyrgos nigripes</name>
    <dbReference type="NCBI Taxonomy" id="182062"/>
    <lineage>
        <taxon>Eukaryota</taxon>
        <taxon>Fungi</taxon>
        <taxon>Dikarya</taxon>
        <taxon>Basidiomycota</taxon>
        <taxon>Agaricomycotina</taxon>
        <taxon>Agaricomycetes</taxon>
        <taxon>Agaricomycetidae</taxon>
        <taxon>Agaricales</taxon>
        <taxon>Marasmiineae</taxon>
        <taxon>Marasmiaceae</taxon>
        <taxon>Tetrapyrgos</taxon>
    </lineage>
</organism>
<feature type="compositionally biased region" description="Acidic residues" evidence="1">
    <location>
        <begin position="347"/>
        <end position="356"/>
    </location>
</feature>
<dbReference type="EMBL" id="JAACJM010000015">
    <property type="protein sequence ID" value="KAF5368579.1"/>
    <property type="molecule type" value="Genomic_DNA"/>
</dbReference>
<dbReference type="Pfam" id="PF01026">
    <property type="entry name" value="TatD_DNase"/>
    <property type="match status" value="1"/>
</dbReference>
<proteinExistence type="predicted"/>
<feature type="region of interest" description="Disordered" evidence="1">
    <location>
        <begin position="332"/>
        <end position="356"/>
    </location>
</feature>
<dbReference type="GO" id="GO:0016788">
    <property type="term" value="F:hydrolase activity, acting on ester bonds"/>
    <property type="evidence" value="ECO:0007669"/>
    <property type="project" value="InterPro"/>
</dbReference>
<dbReference type="InterPro" id="IPR032466">
    <property type="entry name" value="Metal_Hydrolase"/>
</dbReference>
<dbReference type="InterPro" id="IPR053044">
    <property type="entry name" value="Metallo-hydrolase/TatD-type"/>
</dbReference>
<dbReference type="Gene3D" id="3.20.20.140">
    <property type="entry name" value="Metal-dependent hydrolases"/>
    <property type="match status" value="1"/>
</dbReference>
<dbReference type="SUPFAM" id="SSF51556">
    <property type="entry name" value="Metallo-dependent hydrolases"/>
    <property type="match status" value="1"/>
</dbReference>
<dbReference type="InterPro" id="IPR001130">
    <property type="entry name" value="TatD-like"/>
</dbReference>
<reference evidence="2 3" key="1">
    <citation type="journal article" date="2020" name="ISME J.">
        <title>Uncovering the hidden diversity of litter-decomposition mechanisms in mushroom-forming fungi.</title>
        <authorList>
            <person name="Floudas D."/>
            <person name="Bentzer J."/>
            <person name="Ahren D."/>
            <person name="Johansson T."/>
            <person name="Persson P."/>
            <person name="Tunlid A."/>
        </authorList>
    </citation>
    <scope>NUCLEOTIDE SEQUENCE [LARGE SCALE GENOMIC DNA]</scope>
    <source>
        <strain evidence="2 3">CBS 291.85</strain>
    </source>
</reference>
<name>A0A8H5GPG5_9AGAR</name>
<accession>A0A8H5GPG5</accession>
<dbReference type="OrthoDB" id="413993at2759"/>
<comment type="caution">
    <text evidence="2">The sequence shown here is derived from an EMBL/GenBank/DDBJ whole genome shotgun (WGS) entry which is preliminary data.</text>
</comment>